<dbReference type="RefSeq" id="WP_340362993.1">
    <property type="nucleotide sequence ID" value="NZ_JBBKZV010000003.1"/>
</dbReference>
<keyword evidence="3" id="KW-1185">Reference proteome</keyword>
<accession>A0ABU8VY67</accession>
<sequence>MRPAAVAVLCGASLFGVLSAQAANPPIHIVNGIEYMSGGIGSDEAQFMETVSPRWAATFEFAVKDASNKQGADFAANVQVQVRDANNGNSLLTATADGPFLLARLEPGHYAVEATLNGQTLKQELTVRAGEASKATFVWPTSALRS</sequence>
<keyword evidence="1" id="KW-0732">Signal</keyword>
<evidence type="ECO:0000313" key="2">
    <source>
        <dbReference type="EMBL" id="MEJ8821946.1"/>
    </source>
</evidence>
<gene>
    <name evidence="2" type="ORF">WKW80_07835</name>
</gene>
<dbReference type="EMBL" id="JBBKZV010000003">
    <property type="protein sequence ID" value="MEJ8821946.1"/>
    <property type="molecule type" value="Genomic_DNA"/>
</dbReference>
<protein>
    <submittedName>
        <fullName evidence="2">Carboxypeptidase-like regulatory domain-containing protein</fullName>
    </submittedName>
</protein>
<comment type="caution">
    <text evidence="2">The sequence shown here is derived from an EMBL/GenBank/DDBJ whole genome shotgun (WGS) entry which is preliminary data.</text>
</comment>
<dbReference type="Gene3D" id="2.60.40.1120">
    <property type="entry name" value="Carboxypeptidase-like, regulatory domain"/>
    <property type="match status" value="1"/>
</dbReference>
<evidence type="ECO:0000256" key="1">
    <source>
        <dbReference type="SAM" id="SignalP"/>
    </source>
</evidence>
<name>A0ABU8VY67_9BURK</name>
<dbReference type="Proteomes" id="UP001363010">
    <property type="component" value="Unassembled WGS sequence"/>
</dbReference>
<reference evidence="2 3" key="1">
    <citation type="submission" date="2024-03" db="EMBL/GenBank/DDBJ databases">
        <title>Novel species of the genus Variovorax.</title>
        <authorList>
            <person name="Liu Q."/>
            <person name="Xin Y.-H."/>
        </authorList>
    </citation>
    <scope>NUCLEOTIDE SEQUENCE [LARGE SCALE GENOMIC DNA]</scope>
    <source>
        <strain evidence="2 3">KACC 18501</strain>
    </source>
</reference>
<feature type="signal peptide" evidence="1">
    <location>
        <begin position="1"/>
        <end position="22"/>
    </location>
</feature>
<proteinExistence type="predicted"/>
<dbReference type="SUPFAM" id="SSF49478">
    <property type="entry name" value="Cna protein B-type domain"/>
    <property type="match status" value="1"/>
</dbReference>
<feature type="chain" id="PRO_5046552684" evidence="1">
    <location>
        <begin position="23"/>
        <end position="146"/>
    </location>
</feature>
<organism evidence="2 3">
    <name type="scientific">Variovorax humicola</name>
    <dbReference type="NCBI Taxonomy" id="1769758"/>
    <lineage>
        <taxon>Bacteria</taxon>
        <taxon>Pseudomonadati</taxon>
        <taxon>Pseudomonadota</taxon>
        <taxon>Betaproteobacteria</taxon>
        <taxon>Burkholderiales</taxon>
        <taxon>Comamonadaceae</taxon>
        <taxon>Variovorax</taxon>
    </lineage>
</organism>
<evidence type="ECO:0000313" key="3">
    <source>
        <dbReference type="Proteomes" id="UP001363010"/>
    </source>
</evidence>